<evidence type="ECO:0000259" key="9">
    <source>
        <dbReference type="PROSITE" id="PS50262"/>
    </source>
</evidence>
<dbReference type="InterPro" id="IPR000276">
    <property type="entry name" value="GPCR_Rhodpsn"/>
</dbReference>
<dbReference type="EnsemblMetazoa" id="G478.2">
    <property type="protein sequence ID" value="G478.2:cds"/>
    <property type="gene ID" value="G478"/>
</dbReference>
<dbReference type="Gene3D" id="1.20.1070.10">
    <property type="entry name" value="Rhodopsin 7-helix transmembrane proteins"/>
    <property type="match status" value="1"/>
</dbReference>
<organism evidence="10 11">
    <name type="scientific">Magallana gigas</name>
    <name type="common">Pacific oyster</name>
    <name type="synonym">Crassostrea gigas</name>
    <dbReference type="NCBI Taxonomy" id="29159"/>
    <lineage>
        <taxon>Eukaryota</taxon>
        <taxon>Metazoa</taxon>
        <taxon>Spiralia</taxon>
        <taxon>Lophotrochozoa</taxon>
        <taxon>Mollusca</taxon>
        <taxon>Bivalvia</taxon>
        <taxon>Autobranchia</taxon>
        <taxon>Pteriomorphia</taxon>
        <taxon>Ostreida</taxon>
        <taxon>Ostreoidea</taxon>
        <taxon>Ostreidae</taxon>
        <taxon>Magallana</taxon>
    </lineage>
</organism>
<feature type="transmembrane region" description="Helical" evidence="8">
    <location>
        <begin position="108"/>
        <end position="128"/>
    </location>
</feature>
<keyword evidence="2 8" id="KW-0812">Transmembrane</keyword>
<dbReference type="GO" id="GO:0004930">
    <property type="term" value="F:G protein-coupled receptor activity"/>
    <property type="evidence" value="ECO:0007669"/>
    <property type="project" value="UniProtKB-KW"/>
</dbReference>
<reference evidence="10" key="1">
    <citation type="submission" date="2022-08" db="UniProtKB">
        <authorList>
            <consortium name="EnsemblMetazoa"/>
        </authorList>
    </citation>
    <scope>IDENTIFICATION</scope>
    <source>
        <strain evidence="10">05x7-T-G4-1.051#20</strain>
    </source>
</reference>
<name>A0A8W8N8A0_MAGGI</name>
<comment type="subcellular location">
    <subcellularLocation>
        <location evidence="1">Membrane</location>
        <topology evidence="1">Multi-pass membrane protein</topology>
    </subcellularLocation>
</comment>
<dbReference type="PANTHER" id="PTHR24238:SF47">
    <property type="entry name" value="ECDYSTEROIDS_DOPAMINE RECEPTOR-RELATED"/>
    <property type="match status" value="1"/>
</dbReference>
<evidence type="ECO:0000313" key="10">
    <source>
        <dbReference type="EnsemblMetazoa" id="G478.2:cds"/>
    </source>
</evidence>
<evidence type="ECO:0000256" key="7">
    <source>
        <dbReference type="ARBA" id="ARBA00023224"/>
    </source>
</evidence>
<feature type="domain" description="G-protein coupled receptors family 1 profile" evidence="9">
    <location>
        <begin position="50"/>
        <end position="217"/>
    </location>
</feature>
<evidence type="ECO:0000313" key="11">
    <source>
        <dbReference type="Proteomes" id="UP000005408"/>
    </source>
</evidence>
<evidence type="ECO:0000256" key="5">
    <source>
        <dbReference type="ARBA" id="ARBA00023136"/>
    </source>
</evidence>
<feature type="transmembrane region" description="Helical" evidence="8">
    <location>
        <begin position="37"/>
        <end position="57"/>
    </location>
</feature>
<dbReference type="CDD" id="cd00637">
    <property type="entry name" value="7tm_classA_rhodopsin-like"/>
    <property type="match status" value="1"/>
</dbReference>
<dbReference type="AlphaFoldDB" id="A0A8W8N8A0"/>
<feature type="transmembrane region" description="Helical" evidence="8">
    <location>
        <begin position="149"/>
        <end position="168"/>
    </location>
</feature>
<dbReference type="InterPro" id="IPR017452">
    <property type="entry name" value="GPCR_Rhodpsn_7TM"/>
</dbReference>
<keyword evidence="3 8" id="KW-1133">Transmembrane helix</keyword>
<keyword evidence="5 8" id="KW-0472">Membrane</keyword>
<dbReference type="PRINTS" id="PR00237">
    <property type="entry name" value="GPCRRHODOPSN"/>
</dbReference>
<dbReference type="PANTHER" id="PTHR24238">
    <property type="entry name" value="G-PROTEIN COUPLED RECEPTOR"/>
    <property type="match status" value="1"/>
</dbReference>
<keyword evidence="6" id="KW-0675">Receptor</keyword>
<dbReference type="PROSITE" id="PS50262">
    <property type="entry name" value="G_PROTEIN_RECEP_F1_2"/>
    <property type="match status" value="1"/>
</dbReference>
<proteinExistence type="predicted"/>
<evidence type="ECO:0000256" key="2">
    <source>
        <dbReference type="ARBA" id="ARBA00022692"/>
    </source>
</evidence>
<sequence>MDNTTWMVSIASNSSLIYHQTLEELNASKAEQRLPTVIFLIIIIIIGVIGNTVVIVVYSSKYPPSTFRLYILTLAVIDLLSCLIPMPLEVVDNIYPLMFYNEGFCKSGRFIGSVLKIGSAFVLVVMAFGRYRKICHPYSKATTSIHARLCCAAALLLAIAFSWPNAIIQGIHLVNLPGNITGFDCSIDDRLRNTKYPFIYFTKKPEEKPPSFRIPFA</sequence>
<feature type="transmembrane region" description="Helical" evidence="8">
    <location>
        <begin position="69"/>
        <end position="88"/>
    </location>
</feature>
<evidence type="ECO:0000256" key="3">
    <source>
        <dbReference type="ARBA" id="ARBA00022989"/>
    </source>
</evidence>
<keyword evidence="4" id="KW-0297">G-protein coupled receptor</keyword>
<dbReference type="SUPFAM" id="SSF81321">
    <property type="entry name" value="Family A G protein-coupled receptor-like"/>
    <property type="match status" value="1"/>
</dbReference>
<keyword evidence="7" id="KW-0807">Transducer</keyword>
<dbReference type="GO" id="GO:0016020">
    <property type="term" value="C:membrane"/>
    <property type="evidence" value="ECO:0007669"/>
    <property type="project" value="UniProtKB-SubCell"/>
</dbReference>
<dbReference type="Pfam" id="PF00001">
    <property type="entry name" value="7tm_1"/>
    <property type="match status" value="1"/>
</dbReference>
<dbReference type="Proteomes" id="UP000005408">
    <property type="component" value="Unassembled WGS sequence"/>
</dbReference>
<accession>A0A8W8N8A0</accession>
<evidence type="ECO:0000256" key="6">
    <source>
        <dbReference type="ARBA" id="ARBA00023170"/>
    </source>
</evidence>
<keyword evidence="11" id="KW-1185">Reference proteome</keyword>
<evidence type="ECO:0000256" key="4">
    <source>
        <dbReference type="ARBA" id="ARBA00023040"/>
    </source>
</evidence>
<evidence type="ECO:0000256" key="1">
    <source>
        <dbReference type="ARBA" id="ARBA00004141"/>
    </source>
</evidence>
<protein>
    <recommendedName>
        <fullName evidence="9">G-protein coupled receptors family 1 profile domain-containing protein</fullName>
    </recommendedName>
</protein>
<evidence type="ECO:0000256" key="8">
    <source>
        <dbReference type="SAM" id="Phobius"/>
    </source>
</evidence>